<sequence length="60" mass="6815">MNDYYVTCLDKSFEGILSLKLIDKISSIETIVTVCYLPPEGSERGQHVDEFLTTLQALYI</sequence>
<dbReference type="EMBL" id="JAIWYP010000003">
    <property type="protein sequence ID" value="KAH3858754.1"/>
    <property type="molecule type" value="Genomic_DNA"/>
</dbReference>
<accession>A0A9D4LJ09</accession>
<protein>
    <submittedName>
        <fullName evidence="1">Uncharacterized protein</fullName>
    </submittedName>
</protein>
<gene>
    <name evidence="1" type="ORF">DPMN_101383</name>
</gene>
<comment type="caution">
    <text evidence="1">The sequence shown here is derived from an EMBL/GenBank/DDBJ whole genome shotgun (WGS) entry which is preliminary data.</text>
</comment>
<dbReference type="AlphaFoldDB" id="A0A9D4LJ09"/>
<reference evidence="1" key="2">
    <citation type="submission" date="2020-11" db="EMBL/GenBank/DDBJ databases">
        <authorList>
            <person name="McCartney M.A."/>
            <person name="Auch B."/>
            <person name="Kono T."/>
            <person name="Mallez S."/>
            <person name="Becker A."/>
            <person name="Gohl D.M."/>
            <person name="Silverstein K.A.T."/>
            <person name="Koren S."/>
            <person name="Bechman K.B."/>
            <person name="Herman A."/>
            <person name="Abrahante J.E."/>
            <person name="Garbe J."/>
        </authorList>
    </citation>
    <scope>NUCLEOTIDE SEQUENCE</scope>
    <source>
        <strain evidence="1">Duluth1</strain>
        <tissue evidence="1">Whole animal</tissue>
    </source>
</reference>
<evidence type="ECO:0000313" key="1">
    <source>
        <dbReference type="EMBL" id="KAH3858754.1"/>
    </source>
</evidence>
<dbReference type="Proteomes" id="UP000828390">
    <property type="component" value="Unassembled WGS sequence"/>
</dbReference>
<reference evidence="1" key="1">
    <citation type="journal article" date="2019" name="bioRxiv">
        <title>The Genome of the Zebra Mussel, Dreissena polymorpha: A Resource for Invasive Species Research.</title>
        <authorList>
            <person name="McCartney M.A."/>
            <person name="Auch B."/>
            <person name="Kono T."/>
            <person name="Mallez S."/>
            <person name="Zhang Y."/>
            <person name="Obille A."/>
            <person name="Becker A."/>
            <person name="Abrahante J.E."/>
            <person name="Garbe J."/>
            <person name="Badalamenti J.P."/>
            <person name="Herman A."/>
            <person name="Mangelson H."/>
            <person name="Liachko I."/>
            <person name="Sullivan S."/>
            <person name="Sone E.D."/>
            <person name="Koren S."/>
            <person name="Silverstein K.A.T."/>
            <person name="Beckman K.B."/>
            <person name="Gohl D.M."/>
        </authorList>
    </citation>
    <scope>NUCLEOTIDE SEQUENCE</scope>
    <source>
        <strain evidence="1">Duluth1</strain>
        <tissue evidence="1">Whole animal</tissue>
    </source>
</reference>
<keyword evidence="2" id="KW-1185">Reference proteome</keyword>
<evidence type="ECO:0000313" key="2">
    <source>
        <dbReference type="Proteomes" id="UP000828390"/>
    </source>
</evidence>
<organism evidence="1 2">
    <name type="scientific">Dreissena polymorpha</name>
    <name type="common">Zebra mussel</name>
    <name type="synonym">Mytilus polymorpha</name>
    <dbReference type="NCBI Taxonomy" id="45954"/>
    <lineage>
        <taxon>Eukaryota</taxon>
        <taxon>Metazoa</taxon>
        <taxon>Spiralia</taxon>
        <taxon>Lophotrochozoa</taxon>
        <taxon>Mollusca</taxon>
        <taxon>Bivalvia</taxon>
        <taxon>Autobranchia</taxon>
        <taxon>Heteroconchia</taxon>
        <taxon>Euheterodonta</taxon>
        <taxon>Imparidentia</taxon>
        <taxon>Neoheterodontei</taxon>
        <taxon>Myida</taxon>
        <taxon>Dreissenoidea</taxon>
        <taxon>Dreissenidae</taxon>
        <taxon>Dreissena</taxon>
    </lineage>
</organism>
<proteinExistence type="predicted"/>
<name>A0A9D4LJ09_DREPO</name>